<dbReference type="GO" id="GO:0005886">
    <property type="term" value="C:plasma membrane"/>
    <property type="evidence" value="ECO:0007669"/>
    <property type="project" value="UniProtKB-SubCell"/>
</dbReference>
<dbReference type="EMBL" id="FNDO01000048">
    <property type="protein sequence ID" value="SDI48325.1"/>
    <property type="molecule type" value="Genomic_DNA"/>
</dbReference>
<keyword evidence="2" id="KW-1003">Cell membrane</keyword>
<feature type="transmembrane region" description="Helical" evidence="6">
    <location>
        <begin position="169"/>
        <end position="192"/>
    </location>
</feature>
<dbReference type="Proteomes" id="UP000181870">
    <property type="component" value="Unassembled WGS sequence"/>
</dbReference>
<dbReference type="PANTHER" id="PTHR43823">
    <property type="entry name" value="SPORULATION PROTEIN YKVU"/>
    <property type="match status" value="1"/>
</dbReference>
<dbReference type="AlphaFoldDB" id="A0A1G8KXR7"/>
<dbReference type="Pfam" id="PF01554">
    <property type="entry name" value="MatE"/>
    <property type="match status" value="1"/>
</dbReference>
<protein>
    <submittedName>
        <fullName evidence="7">Putative efflux protein, MATE family</fullName>
    </submittedName>
</protein>
<dbReference type="InterPro" id="IPR051327">
    <property type="entry name" value="MATE_MepA_subfamily"/>
</dbReference>
<evidence type="ECO:0000256" key="1">
    <source>
        <dbReference type="ARBA" id="ARBA00004651"/>
    </source>
</evidence>
<feature type="transmembrane region" description="Helical" evidence="6">
    <location>
        <begin position="21"/>
        <end position="43"/>
    </location>
</feature>
<evidence type="ECO:0000313" key="7">
    <source>
        <dbReference type="EMBL" id="SDI48325.1"/>
    </source>
</evidence>
<evidence type="ECO:0000256" key="4">
    <source>
        <dbReference type="ARBA" id="ARBA00022989"/>
    </source>
</evidence>
<proteinExistence type="predicted"/>
<dbReference type="GO" id="GO:0015297">
    <property type="term" value="F:antiporter activity"/>
    <property type="evidence" value="ECO:0007669"/>
    <property type="project" value="InterPro"/>
</dbReference>
<organism evidence="7 8">
    <name type="scientific">Bacteroides ovatus</name>
    <dbReference type="NCBI Taxonomy" id="28116"/>
    <lineage>
        <taxon>Bacteria</taxon>
        <taxon>Pseudomonadati</taxon>
        <taxon>Bacteroidota</taxon>
        <taxon>Bacteroidia</taxon>
        <taxon>Bacteroidales</taxon>
        <taxon>Bacteroidaceae</taxon>
        <taxon>Bacteroides</taxon>
    </lineage>
</organism>
<feature type="transmembrane region" description="Helical" evidence="6">
    <location>
        <begin position="63"/>
        <end position="85"/>
    </location>
</feature>
<keyword evidence="3 6" id="KW-0812">Transmembrane</keyword>
<evidence type="ECO:0000256" key="6">
    <source>
        <dbReference type="SAM" id="Phobius"/>
    </source>
</evidence>
<evidence type="ECO:0000256" key="5">
    <source>
        <dbReference type="ARBA" id="ARBA00023136"/>
    </source>
</evidence>
<accession>A0A1G8KXR7</accession>
<evidence type="ECO:0000313" key="8">
    <source>
        <dbReference type="Proteomes" id="UP000181870"/>
    </source>
</evidence>
<sequence>MINKYEERLGTERMLPLVFKMALPAVAAQFVNLLYSMVDRIYIGHIPGIGTDALAGVGVTTSLVILISSFSAIVGGGGAPLAAIALGQGDRSRAGKILGNGFILLILFTLFTSLIAYTFMEPVLLFTGASENTLEYAVNYLSIYLLGTIFVEISTGLNSFINAQGRPAIAMYSVLIGALLNIVLDPIFIFWLDMGVKGAALATVLSQACSAVWVLTFLFSRHASLPLEKRYMALNREIILSTRWRN</sequence>
<feature type="transmembrane region" description="Helical" evidence="6">
    <location>
        <begin position="198"/>
        <end position="220"/>
    </location>
</feature>
<evidence type="ECO:0000256" key="3">
    <source>
        <dbReference type="ARBA" id="ARBA00022692"/>
    </source>
</evidence>
<evidence type="ECO:0000256" key="2">
    <source>
        <dbReference type="ARBA" id="ARBA00022475"/>
    </source>
</evidence>
<dbReference type="PANTHER" id="PTHR43823:SF3">
    <property type="entry name" value="MULTIDRUG EXPORT PROTEIN MEPA"/>
    <property type="match status" value="1"/>
</dbReference>
<keyword evidence="5 6" id="KW-0472">Membrane</keyword>
<keyword evidence="4 6" id="KW-1133">Transmembrane helix</keyword>
<name>A0A1G8KXR7_BACOV</name>
<gene>
    <name evidence="7" type="ORF">SAMN05192582_104838</name>
</gene>
<reference evidence="7 8" key="1">
    <citation type="submission" date="2016-10" db="EMBL/GenBank/DDBJ databases">
        <authorList>
            <person name="de Groot N.N."/>
        </authorList>
    </citation>
    <scope>NUCLEOTIDE SEQUENCE [LARGE SCALE GENOMIC DNA]</scope>
    <source>
        <strain evidence="7 8">NLAE-zl-C57</strain>
    </source>
</reference>
<feature type="transmembrane region" description="Helical" evidence="6">
    <location>
        <begin position="137"/>
        <end position="157"/>
    </location>
</feature>
<feature type="transmembrane region" description="Helical" evidence="6">
    <location>
        <begin position="97"/>
        <end position="117"/>
    </location>
</feature>
<comment type="subcellular location">
    <subcellularLocation>
        <location evidence="1">Cell membrane</location>
        <topology evidence="1">Multi-pass membrane protein</topology>
    </subcellularLocation>
</comment>
<dbReference type="GO" id="GO:0042910">
    <property type="term" value="F:xenobiotic transmembrane transporter activity"/>
    <property type="evidence" value="ECO:0007669"/>
    <property type="project" value="InterPro"/>
</dbReference>
<dbReference type="InterPro" id="IPR002528">
    <property type="entry name" value="MATE_fam"/>
</dbReference>